<dbReference type="EC" id="2.2.1.9" evidence="6"/>
<evidence type="ECO:0000259" key="7">
    <source>
        <dbReference type="Pfam" id="PF02775"/>
    </source>
</evidence>
<dbReference type="EMBL" id="CP001706">
    <property type="protein sequence ID" value="ACV08198.1"/>
    <property type="molecule type" value="Genomic_DNA"/>
</dbReference>
<evidence type="ECO:0000256" key="2">
    <source>
        <dbReference type="ARBA" id="ARBA00022723"/>
    </source>
</evidence>
<keyword evidence="10" id="KW-1185">Reference proteome</keyword>
<comment type="cofactor">
    <cofactor evidence="6">
        <name>thiamine diphosphate</name>
        <dbReference type="ChEBI" id="CHEBI:58937"/>
    </cofactor>
    <text evidence="6">Binds 1 thiamine pyrophosphate per subunit.</text>
</comment>
<dbReference type="Proteomes" id="UP000000628">
    <property type="component" value="Chromosome"/>
</dbReference>
<dbReference type="CDD" id="cd07037">
    <property type="entry name" value="TPP_PYR_MenD"/>
    <property type="match status" value="1"/>
</dbReference>
<keyword evidence="9" id="KW-0456">Lyase</keyword>
<keyword evidence="6" id="KW-0474">Menaquinone biosynthesis</keyword>
<comment type="subunit">
    <text evidence="6">Homodimer.</text>
</comment>
<dbReference type="HAMAP" id="MF_01659">
    <property type="entry name" value="MenD"/>
    <property type="match status" value="1"/>
</dbReference>
<organism evidence="9 10">
    <name type="scientific">Jonesia denitrificans (strain ATCC 14870 / DSM 20603 / BCRC 15368 / CIP 55.134 / JCM 11481 / NBRC 15587 / NCTC 10816 / Prevot 55134)</name>
    <name type="common">Listeria denitrificans</name>
    <dbReference type="NCBI Taxonomy" id="471856"/>
    <lineage>
        <taxon>Bacteria</taxon>
        <taxon>Bacillati</taxon>
        <taxon>Actinomycetota</taxon>
        <taxon>Actinomycetes</taxon>
        <taxon>Micrococcales</taxon>
        <taxon>Jonesiaceae</taxon>
        <taxon>Jonesia</taxon>
    </lineage>
</organism>
<dbReference type="InterPro" id="IPR012001">
    <property type="entry name" value="Thiamin_PyroP_enz_TPP-bd_dom"/>
</dbReference>
<dbReference type="InterPro" id="IPR011766">
    <property type="entry name" value="TPP_enzyme_TPP-bd"/>
</dbReference>
<dbReference type="Gene3D" id="3.40.50.970">
    <property type="match status" value="2"/>
</dbReference>
<dbReference type="NCBIfam" id="TIGR00173">
    <property type="entry name" value="menD"/>
    <property type="match status" value="1"/>
</dbReference>
<dbReference type="Pfam" id="PF02776">
    <property type="entry name" value="TPP_enzyme_N"/>
    <property type="match status" value="1"/>
</dbReference>
<accession>C7R0P1</accession>
<evidence type="ECO:0000256" key="6">
    <source>
        <dbReference type="HAMAP-Rule" id="MF_01659"/>
    </source>
</evidence>
<dbReference type="HOGENOM" id="CLU_006051_4_0_11"/>
<dbReference type="InterPro" id="IPR029061">
    <property type="entry name" value="THDP-binding"/>
</dbReference>
<dbReference type="eggNOG" id="COG1165">
    <property type="taxonomic scope" value="Bacteria"/>
</dbReference>
<keyword evidence="1 6" id="KW-0808">Transferase</keyword>
<dbReference type="Pfam" id="PF02775">
    <property type="entry name" value="TPP_enzyme_C"/>
    <property type="match status" value="1"/>
</dbReference>
<evidence type="ECO:0000256" key="3">
    <source>
        <dbReference type="ARBA" id="ARBA00022842"/>
    </source>
</evidence>
<comment type="function">
    <text evidence="6">Catalyzes the thiamine diphosphate-dependent decarboxylation of 2-oxoglutarate and the subsequent addition of the resulting succinic semialdehyde-thiamine pyrophosphate anion to isochorismate to yield 2-succinyl-5-enolpyruvyl-6-hydroxy-3-cyclohexene-1-carboxylate (SEPHCHC).</text>
</comment>
<dbReference type="GO" id="GO:0030976">
    <property type="term" value="F:thiamine pyrophosphate binding"/>
    <property type="evidence" value="ECO:0007669"/>
    <property type="project" value="UniProtKB-UniRule"/>
</dbReference>
<evidence type="ECO:0000313" key="9">
    <source>
        <dbReference type="EMBL" id="ACV08198.1"/>
    </source>
</evidence>
<evidence type="ECO:0000259" key="8">
    <source>
        <dbReference type="Pfam" id="PF02776"/>
    </source>
</evidence>
<gene>
    <name evidence="6" type="primary">menD</name>
    <name evidence="9" type="ordered locus">Jden_0534</name>
</gene>
<dbReference type="PANTHER" id="PTHR42916">
    <property type="entry name" value="2-SUCCINYL-5-ENOLPYRUVYL-6-HYDROXY-3-CYCLOHEXENE-1-CARBOXYLATE SYNTHASE"/>
    <property type="match status" value="1"/>
</dbReference>
<dbReference type="GO" id="GO:0016829">
    <property type="term" value="F:lyase activity"/>
    <property type="evidence" value="ECO:0007669"/>
    <property type="project" value="UniProtKB-KW"/>
</dbReference>
<dbReference type="Gene3D" id="3.40.50.1220">
    <property type="entry name" value="TPP-binding domain"/>
    <property type="match status" value="1"/>
</dbReference>
<keyword evidence="5 6" id="KW-0464">Manganese</keyword>
<comment type="pathway">
    <text evidence="6">Quinol/quinone metabolism; 1,4-dihydroxy-2-naphthoate biosynthesis; 1,4-dihydroxy-2-naphthoate from chorismate: step 2/7.</text>
</comment>
<dbReference type="STRING" id="471856.Jden_0534"/>
<feature type="domain" description="Thiamine pyrophosphate enzyme TPP-binding" evidence="7">
    <location>
        <begin position="464"/>
        <end position="580"/>
    </location>
</feature>
<feature type="domain" description="Thiamine pyrophosphate enzyme N-terminal TPP-binding" evidence="8">
    <location>
        <begin position="25"/>
        <end position="131"/>
    </location>
</feature>
<reference evidence="9 10" key="1">
    <citation type="journal article" date="2009" name="Stand. Genomic Sci.">
        <title>Complete genome sequence of Jonesia denitrificans type strain (Prevot 55134).</title>
        <authorList>
            <person name="Pukall R."/>
            <person name="Gehrich-Schroter G."/>
            <person name="Lapidus A."/>
            <person name="Nolan M."/>
            <person name="Glavina Del Rio T."/>
            <person name="Lucas S."/>
            <person name="Chen F."/>
            <person name="Tice H."/>
            <person name="Pitluck S."/>
            <person name="Cheng J.F."/>
            <person name="Copeland A."/>
            <person name="Saunders E."/>
            <person name="Brettin T."/>
            <person name="Detter J.C."/>
            <person name="Bruce D."/>
            <person name="Goodwin L."/>
            <person name="Pati A."/>
            <person name="Ivanova N."/>
            <person name="Mavromatis K."/>
            <person name="Ovchinnikova G."/>
            <person name="Chen A."/>
            <person name="Palaniappan K."/>
            <person name="Land M."/>
            <person name="Hauser L."/>
            <person name="Chang Y.J."/>
            <person name="Jeffries C.D."/>
            <person name="Chain P."/>
            <person name="Goker M."/>
            <person name="Bristow J."/>
            <person name="Eisen J.A."/>
            <person name="Markowitz V."/>
            <person name="Hugenholtz P."/>
            <person name="Kyrpides N.C."/>
            <person name="Klenk H.P."/>
            <person name="Han C."/>
        </authorList>
    </citation>
    <scope>NUCLEOTIDE SEQUENCE [LARGE SCALE GENOMIC DNA]</scope>
    <source>
        <strain evidence="10">ATCC 14870 / DSM 20603 / BCRC 15368 / CIP 55.134 / JCM 11481 / NBRC 15587 / NCTC 10816 / Prevot 55134</strain>
    </source>
</reference>
<keyword evidence="4 6" id="KW-0786">Thiamine pyrophosphate</keyword>
<dbReference type="GO" id="GO:0070204">
    <property type="term" value="F:2-succinyl-5-enolpyruvyl-6-hydroxy-3-cyclohexene-1-carboxylic-acid synthase activity"/>
    <property type="evidence" value="ECO:0007669"/>
    <property type="project" value="UniProtKB-UniRule"/>
</dbReference>
<evidence type="ECO:0000256" key="5">
    <source>
        <dbReference type="ARBA" id="ARBA00023211"/>
    </source>
</evidence>
<dbReference type="PANTHER" id="PTHR42916:SF1">
    <property type="entry name" value="PROTEIN PHYLLO, CHLOROPLASTIC"/>
    <property type="match status" value="1"/>
</dbReference>
<dbReference type="PIRSF" id="PIRSF004983">
    <property type="entry name" value="MenD"/>
    <property type="match status" value="1"/>
</dbReference>
<name>C7R0P1_JONDD</name>
<sequence length="609" mass="63904">MAMSAPDLSAELPTSLSTAWELITQFVALGGRHVVLSPGSRSAPLAYVAAVAHEAGLLTLHVRIDERSAAFVALGMAKADPSRPVIVAMTSGTAVANAHPAVLEADHSGLPLIVVSADRPFELRGTGANQTTTQPGMFGCAVRWSTDIPAFAGVDGMTPADAQATRNAVNRAVAYSVGSVGGPRGPVHINVAFRDPLAPSSEQREELVRRAQRVRANGLDGGTVFVSSYPPNDASITAGQTRNTDVTHDVIDGLRTTTRTVILAGDTAPTQIIDIAERYGWPILAEPSSGVNGAAPTIAGGALILARAGHPISSVYRTLVEQVEHVIVVGHPTLSRDAIALMRRAPQLTIAPDHRVQWTDPTGTATAVIPFSVLSPHLRSATAVSTDATWLSRWQQAGSDLLTQLSEQLDAQEQFSAPGHLAPYQYVRALVASVTPQHILMVGASSVIRDIDRVAPVPACVQVYANRGLAGIDGTVSTAQGIALTSPDRHTVLVLGDLTFLHDINGLVIGPEEPPVSLTIVVLNDNGGAIFGGLEHARSGDPALLERVFATPHGARIDDLARGYGATYQRVNTPEDLGGMLTVKPAGIHVVEVVTSREERGNLDALLSQ</sequence>
<dbReference type="GO" id="GO:0009234">
    <property type="term" value="P:menaquinone biosynthetic process"/>
    <property type="evidence" value="ECO:0007669"/>
    <property type="project" value="UniProtKB-UniRule"/>
</dbReference>
<dbReference type="KEGG" id="jde:Jden_0534"/>
<evidence type="ECO:0000256" key="4">
    <source>
        <dbReference type="ARBA" id="ARBA00023052"/>
    </source>
</evidence>
<dbReference type="AlphaFoldDB" id="C7R0P1"/>
<comment type="catalytic activity">
    <reaction evidence="6">
        <text>isochorismate + 2-oxoglutarate + H(+) = 5-enolpyruvoyl-6-hydroxy-2-succinyl-cyclohex-3-ene-1-carboxylate + CO2</text>
        <dbReference type="Rhea" id="RHEA:25593"/>
        <dbReference type="ChEBI" id="CHEBI:15378"/>
        <dbReference type="ChEBI" id="CHEBI:16526"/>
        <dbReference type="ChEBI" id="CHEBI:16810"/>
        <dbReference type="ChEBI" id="CHEBI:29780"/>
        <dbReference type="ChEBI" id="CHEBI:58818"/>
        <dbReference type="EC" id="2.2.1.9"/>
    </reaction>
</comment>
<evidence type="ECO:0000313" key="10">
    <source>
        <dbReference type="Proteomes" id="UP000000628"/>
    </source>
</evidence>
<dbReference type="GO" id="GO:0000287">
    <property type="term" value="F:magnesium ion binding"/>
    <property type="evidence" value="ECO:0007669"/>
    <property type="project" value="UniProtKB-UniRule"/>
</dbReference>
<keyword evidence="3 6" id="KW-0460">Magnesium</keyword>
<dbReference type="UniPathway" id="UPA00079"/>
<keyword evidence="2 6" id="KW-0479">Metal-binding</keyword>
<dbReference type="UniPathway" id="UPA01057">
    <property type="reaction ID" value="UER00164"/>
</dbReference>
<dbReference type="InterPro" id="IPR004433">
    <property type="entry name" value="MenaQ_synth_MenD"/>
</dbReference>
<proteinExistence type="inferred from homology"/>
<dbReference type="SUPFAM" id="SSF52518">
    <property type="entry name" value="Thiamin diphosphate-binding fold (THDP-binding)"/>
    <property type="match status" value="2"/>
</dbReference>
<dbReference type="OrthoDB" id="9791859at2"/>
<comment type="pathway">
    <text evidence="6">Quinol/quinone metabolism; menaquinone biosynthesis.</text>
</comment>
<dbReference type="CDD" id="cd02009">
    <property type="entry name" value="TPP_SHCHC_synthase"/>
    <property type="match status" value="1"/>
</dbReference>
<comment type="similarity">
    <text evidence="6">Belongs to the TPP enzyme family. MenD subfamily.</text>
</comment>
<comment type="cofactor">
    <cofactor evidence="6">
        <name>Mg(2+)</name>
        <dbReference type="ChEBI" id="CHEBI:18420"/>
    </cofactor>
    <cofactor evidence="6">
        <name>Mn(2+)</name>
        <dbReference type="ChEBI" id="CHEBI:29035"/>
    </cofactor>
</comment>
<protein>
    <recommendedName>
        <fullName evidence="6">2-succinyl-5-enolpyruvyl-6-hydroxy-3-cyclohexene-1-carboxylate synthase</fullName>
        <shortName evidence="6">SEPHCHC synthase</shortName>
        <ecNumber evidence="6">2.2.1.9</ecNumber>
    </recommendedName>
    <alternativeName>
        <fullName evidence="6">Menaquinone biosynthesis protein MenD</fullName>
    </alternativeName>
</protein>
<evidence type="ECO:0000256" key="1">
    <source>
        <dbReference type="ARBA" id="ARBA00022679"/>
    </source>
</evidence>
<dbReference type="GO" id="GO:0030145">
    <property type="term" value="F:manganese ion binding"/>
    <property type="evidence" value="ECO:0007669"/>
    <property type="project" value="UniProtKB-UniRule"/>
</dbReference>